<comment type="caution">
    <text evidence="1">The sequence shown here is derived from an EMBL/GenBank/DDBJ whole genome shotgun (WGS) entry which is preliminary data.</text>
</comment>
<dbReference type="PANTHER" id="PTHR47326:SF1">
    <property type="entry name" value="HTH PSQ-TYPE DOMAIN-CONTAINING PROTEIN"/>
    <property type="match status" value="1"/>
</dbReference>
<accession>A0A4Y2JHF8</accession>
<dbReference type="Proteomes" id="UP000499080">
    <property type="component" value="Unassembled WGS sequence"/>
</dbReference>
<dbReference type="PANTHER" id="PTHR47326">
    <property type="entry name" value="TRANSPOSABLE ELEMENT TC3 TRANSPOSASE-LIKE PROTEIN"/>
    <property type="match status" value="1"/>
</dbReference>
<dbReference type="GO" id="GO:0003676">
    <property type="term" value="F:nucleic acid binding"/>
    <property type="evidence" value="ECO:0007669"/>
    <property type="project" value="InterPro"/>
</dbReference>
<dbReference type="AlphaFoldDB" id="A0A4Y2JHF8"/>
<reference evidence="1 2" key="1">
    <citation type="journal article" date="2019" name="Sci. Rep.">
        <title>Orb-weaving spider Araneus ventricosus genome elucidates the spidroin gene catalogue.</title>
        <authorList>
            <person name="Kono N."/>
            <person name="Nakamura H."/>
            <person name="Ohtoshi R."/>
            <person name="Moran D.A.P."/>
            <person name="Shinohara A."/>
            <person name="Yoshida Y."/>
            <person name="Fujiwara M."/>
            <person name="Mori M."/>
            <person name="Tomita M."/>
            <person name="Arakawa K."/>
        </authorList>
    </citation>
    <scope>NUCLEOTIDE SEQUENCE [LARGE SCALE GENOMIC DNA]</scope>
</reference>
<name>A0A4Y2JHF8_ARAVE</name>
<sequence>MRRVPDIPAQVMLSVSETFLHSPRRSVRSVARELDMPVSTVHKVLRKILRLYAYEVRIVRALEPDDRSRRAYFATDMLRRIDDDSEFLNRIMFSDEACFSLFGIINRHNVRIWGSENPHKYREVQRHSPKVNVWCGLMYDRAIGPFFFTEKTHMSFT</sequence>
<dbReference type="EMBL" id="BGPR01003472">
    <property type="protein sequence ID" value="GBM88536.1"/>
    <property type="molecule type" value="Genomic_DNA"/>
</dbReference>
<evidence type="ECO:0000313" key="1">
    <source>
        <dbReference type="EMBL" id="GBM88536.1"/>
    </source>
</evidence>
<dbReference type="OrthoDB" id="9971063at2759"/>
<gene>
    <name evidence="1" type="ORF">AVEN_40713_1</name>
</gene>
<dbReference type="Gene3D" id="3.30.420.10">
    <property type="entry name" value="Ribonuclease H-like superfamily/Ribonuclease H"/>
    <property type="match status" value="1"/>
</dbReference>
<keyword evidence="2" id="KW-1185">Reference proteome</keyword>
<proteinExistence type="predicted"/>
<dbReference type="InterPro" id="IPR036397">
    <property type="entry name" value="RNaseH_sf"/>
</dbReference>
<organism evidence="1 2">
    <name type="scientific">Araneus ventricosus</name>
    <name type="common">Orbweaver spider</name>
    <name type="synonym">Epeira ventricosa</name>
    <dbReference type="NCBI Taxonomy" id="182803"/>
    <lineage>
        <taxon>Eukaryota</taxon>
        <taxon>Metazoa</taxon>
        <taxon>Ecdysozoa</taxon>
        <taxon>Arthropoda</taxon>
        <taxon>Chelicerata</taxon>
        <taxon>Arachnida</taxon>
        <taxon>Araneae</taxon>
        <taxon>Araneomorphae</taxon>
        <taxon>Entelegynae</taxon>
        <taxon>Araneoidea</taxon>
        <taxon>Araneidae</taxon>
        <taxon>Araneus</taxon>
    </lineage>
</organism>
<protein>
    <submittedName>
        <fullName evidence="1">Uncharacterized protein</fullName>
    </submittedName>
</protein>
<evidence type="ECO:0000313" key="2">
    <source>
        <dbReference type="Proteomes" id="UP000499080"/>
    </source>
</evidence>